<dbReference type="RefSeq" id="WP_117157325.1">
    <property type="nucleotide sequence ID" value="NZ_BMLG01000025.1"/>
</dbReference>
<gene>
    <name evidence="1" type="ORF">GCM10011351_28930</name>
</gene>
<organism evidence="1 2">
    <name type="scientific">Paraliobacillus quinghaiensis</name>
    <dbReference type="NCBI Taxonomy" id="470815"/>
    <lineage>
        <taxon>Bacteria</taxon>
        <taxon>Bacillati</taxon>
        <taxon>Bacillota</taxon>
        <taxon>Bacilli</taxon>
        <taxon>Bacillales</taxon>
        <taxon>Bacillaceae</taxon>
        <taxon>Paraliobacillus</taxon>
    </lineage>
</organism>
<dbReference type="OrthoDB" id="2082687at2"/>
<evidence type="ECO:0000313" key="2">
    <source>
        <dbReference type="Proteomes" id="UP000618460"/>
    </source>
</evidence>
<proteinExistence type="predicted"/>
<dbReference type="Proteomes" id="UP000618460">
    <property type="component" value="Unassembled WGS sequence"/>
</dbReference>
<keyword evidence="2" id="KW-1185">Reference proteome</keyword>
<reference evidence="1" key="2">
    <citation type="submission" date="2020-09" db="EMBL/GenBank/DDBJ databases">
        <authorList>
            <person name="Sun Q."/>
            <person name="Zhou Y."/>
        </authorList>
    </citation>
    <scope>NUCLEOTIDE SEQUENCE</scope>
    <source>
        <strain evidence="1">CGMCC 1.6333</strain>
    </source>
</reference>
<comment type="caution">
    <text evidence="1">The sequence shown here is derived from an EMBL/GenBank/DDBJ whole genome shotgun (WGS) entry which is preliminary data.</text>
</comment>
<evidence type="ECO:0000313" key="1">
    <source>
        <dbReference type="EMBL" id="GGM40918.1"/>
    </source>
</evidence>
<dbReference type="EMBL" id="BMLG01000025">
    <property type="protein sequence ID" value="GGM40918.1"/>
    <property type="molecule type" value="Genomic_DNA"/>
</dbReference>
<dbReference type="AlphaFoldDB" id="A0A917WX18"/>
<protein>
    <submittedName>
        <fullName evidence="1">Uncharacterized protein</fullName>
    </submittedName>
</protein>
<name>A0A917WX18_9BACI</name>
<sequence>MQLSKKSKKRYLVIFGLLFLLLLVVYFVPSVLGGYALTEHSAIRYTFPTKDGEVVFEEEFEDKKLVIWDTGKVNYVKVIDKPFGIFKRLTDFNAISAQTVDEKMKITWSGTPIENELYHDVIFAAEVLDKGIEKVIVSNEQYDKKNTPLSIVKKHSTVFIEMNVKDGFAAHYSKLPNGDVGSFSFRGLNSDGKIVSFY</sequence>
<accession>A0A917WX18</accession>
<reference evidence="1" key="1">
    <citation type="journal article" date="2014" name="Int. J. Syst. Evol. Microbiol.">
        <title>Complete genome sequence of Corynebacterium casei LMG S-19264T (=DSM 44701T), isolated from a smear-ripened cheese.</title>
        <authorList>
            <consortium name="US DOE Joint Genome Institute (JGI-PGF)"/>
            <person name="Walter F."/>
            <person name="Albersmeier A."/>
            <person name="Kalinowski J."/>
            <person name="Ruckert C."/>
        </authorList>
    </citation>
    <scope>NUCLEOTIDE SEQUENCE</scope>
    <source>
        <strain evidence="1">CGMCC 1.6333</strain>
    </source>
</reference>